<dbReference type="Gene3D" id="3.40.50.720">
    <property type="entry name" value="NAD(P)-binding Rossmann-like Domain"/>
    <property type="match status" value="1"/>
</dbReference>
<comment type="caution">
    <text evidence="2">The sequence shown here is derived from an EMBL/GenBank/DDBJ whole genome shotgun (WGS) entry which is preliminary data.</text>
</comment>
<protein>
    <submittedName>
        <fullName evidence="2">ThiF family adenylyltransferase</fullName>
    </submittedName>
</protein>
<dbReference type="EMBL" id="JANWTC010000014">
    <property type="protein sequence ID" value="MCS5480615.1"/>
    <property type="molecule type" value="Genomic_DNA"/>
</dbReference>
<dbReference type="PANTHER" id="PTHR43267">
    <property type="entry name" value="TRNA THREONYLCARBAMOYLADENOSINE DEHYDRATASE"/>
    <property type="match status" value="1"/>
</dbReference>
<dbReference type="Pfam" id="PF00899">
    <property type="entry name" value="ThiF"/>
    <property type="match status" value="1"/>
</dbReference>
<dbReference type="InterPro" id="IPR045886">
    <property type="entry name" value="ThiF/MoeB/HesA"/>
</dbReference>
<dbReference type="SUPFAM" id="SSF69572">
    <property type="entry name" value="Activating enzymes of the ubiquitin-like proteins"/>
    <property type="match status" value="1"/>
</dbReference>
<name>A0ABT2FZD0_9CORY</name>
<keyword evidence="2" id="KW-0548">Nucleotidyltransferase</keyword>
<accession>A0ABT2FZD0</accession>
<proteinExistence type="predicted"/>
<organism evidence="2 3">
    <name type="scientific">Corynebacterium lemuris</name>
    <dbReference type="NCBI Taxonomy" id="1859292"/>
    <lineage>
        <taxon>Bacteria</taxon>
        <taxon>Bacillati</taxon>
        <taxon>Actinomycetota</taxon>
        <taxon>Actinomycetes</taxon>
        <taxon>Mycobacteriales</taxon>
        <taxon>Corynebacteriaceae</taxon>
        <taxon>Corynebacterium</taxon>
    </lineage>
</organism>
<dbReference type="RefSeq" id="WP_259428674.1">
    <property type="nucleotide sequence ID" value="NZ_JANWTC010000014.1"/>
</dbReference>
<dbReference type="Proteomes" id="UP001205965">
    <property type="component" value="Unassembled WGS sequence"/>
</dbReference>
<sequence>MPWLDSDDFLQMIQRWIEESATGWQGDLPVLDLDRYFSPGPAEPLIIYDNLDKLNNKFVQLRREKTLTRVIGVGAIPRRAAKKLKSTRAFAYVTSIGQPEVPPRNWEDIKALLPTSDARAIDVGIREQRLSYLILKYERGGLEAVLTLRAWATKSGAITLAKVESASHSREALSLRAGPRTTELSNSRLVVIGAGAIGSFLCDQLARSGVGEITIYDPDEVRPGNLVRHLTSAEMVGKAKPHAVREVITSRPFNISTIIVKNEPAPTPREVLRLFVNADLVIDASAAGGTTALLAKAAEASGHHLLTVCLQEDGQVVRVDVVPPLEGPALPPTQLGPLSDRRDLKFEAGCGDPVSMTPPFAVLEAASLAARCAIGMLLNEPVCKAGIVRDYR</sequence>
<gene>
    <name evidence="2" type="ORF">NYP18_13240</name>
</gene>
<keyword evidence="2" id="KW-0808">Transferase</keyword>
<dbReference type="PANTHER" id="PTHR43267:SF1">
    <property type="entry name" value="TRNA THREONYLCARBAMOYLADENOSINE DEHYDRATASE"/>
    <property type="match status" value="1"/>
</dbReference>
<evidence type="ECO:0000313" key="3">
    <source>
        <dbReference type="Proteomes" id="UP001205965"/>
    </source>
</evidence>
<evidence type="ECO:0000313" key="2">
    <source>
        <dbReference type="EMBL" id="MCS5480615.1"/>
    </source>
</evidence>
<dbReference type="InterPro" id="IPR035985">
    <property type="entry name" value="Ubiquitin-activating_enz"/>
</dbReference>
<evidence type="ECO:0000259" key="1">
    <source>
        <dbReference type="Pfam" id="PF00899"/>
    </source>
</evidence>
<dbReference type="GO" id="GO:0016779">
    <property type="term" value="F:nucleotidyltransferase activity"/>
    <property type="evidence" value="ECO:0007669"/>
    <property type="project" value="UniProtKB-KW"/>
</dbReference>
<dbReference type="CDD" id="cd01483">
    <property type="entry name" value="E1_enzyme_family"/>
    <property type="match status" value="1"/>
</dbReference>
<dbReference type="InterPro" id="IPR000594">
    <property type="entry name" value="ThiF_NAD_FAD-bd"/>
</dbReference>
<reference evidence="2 3" key="1">
    <citation type="submission" date="2022-08" db="EMBL/GenBank/DDBJ databases">
        <title>YIM 101645 draft genome.</title>
        <authorList>
            <person name="Chen X."/>
        </authorList>
    </citation>
    <scope>NUCLEOTIDE SEQUENCE [LARGE SCALE GENOMIC DNA]</scope>
    <source>
        <strain evidence="2 3">YIM 101645</strain>
    </source>
</reference>
<feature type="domain" description="THIF-type NAD/FAD binding fold" evidence="1">
    <location>
        <begin position="181"/>
        <end position="323"/>
    </location>
</feature>
<keyword evidence="3" id="KW-1185">Reference proteome</keyword>